<dbReference type="AlphaFoldDB" id="A0A0F9KGZ8"/>
<evidence type="ECO:0000313" key="1">
    <source>
        <dbReference type="EMBL" id="KKM14545.1"/>
    </source>
</evidence>
<gene>
    <name evidence="1" type="ORF">LCGC14_1705010</name>
</gene>
<accession>A0A0F9KGZ8</accession>
<dbReference type="EMBL" id="LAZR01015121">
    <property type="protein sequence ID" value="KKM14545.1"/>
    <property type="molecule type" value="Genomic_DNA"/>
</dbReference>
<name>A0A0F9KGZ8_9ZZZZ</name>
<organism evidence="1">
    <name type="scientific">marine sediment metagenome</name>
    <dbReference type="NCBI Taxonomy" id="412755"/>
    <lineage>
        <taxon>unclassified sequences</taxon>
        <taxon>metagenomes</taxon>
        <taxon>ecological metagenomes</taxon>
    </lineage>
</organism>
<comment type="caution">
    <text evidence="1">The sequence shown here is derived from an EMBL/GenBank/DDBJ whole genome shotgun (WGS) entry which is preliminary data.</text>
</comment>
<proteinExistence type="predicted"/>
<protein>
    <submittedName>
        <fullName evidence="1">Uncharacterized protein</fullName>
    </submittedName>
</protein>
<reference evidence="1" key="1">
    <citation type="journal article" date="2015" name="Nature">
        <title>Complex archaea that bridge the gap between prokaryotes and eukaryotes.</title>
        <authorList>
            <person name="Spang A."/>
            <person name="Saw J.H."/>
            <person name="Jorgensen S.L."/>
            <person name="Zaremba-Niedzwiedzka K."/>
            <person name="Martijn J."/>
            <person name="Lind A.E."/>
            <person name="van Eijk R."/>
            <person name="Schleper C."/>
            <person name="Guy L."/>
            <person name="Ettema T.J."/>
        </authorList>
    </citation>
    <scope>NUCLEOTIDE SEQUENCE</scope>
</reference>
<sequence length="103" mass="11278">MVSRLKIGEGGCRHETWNTLIALIDDIAERFGGLIYDYRAEKSWDPGQAVCAELYGPDWSNAPGFLRASHIADSEPVPDGTIAAAQRLVAGQCKWTEDEPDGE</sequence>